<feature type="non-terminal residue" evidence="1">
    <location>
        <position position="1"/>
    </location>
</feature>
<organism evidence="1 2">
    <name type="scientific">Candidatus Afipia apatlaquensis</name>
    <dbReference type="NCBI Taxonomy" id="2712852"/>
    <lineage>
        <taxon>Bacteria</taxon>
        <taxon>Pseudomonadati</taxon>
        <taxon>Pseudomonadota</taxon>
        <taxon>Alphaproteobacteria</taxon>
        <taxon>Hyphomicrobiales</taxon>
        <taxon>Nitrobacteraceae</taxon>
        <taxon>Afipia</taxon>
    </lineage>
</organism>
<evidence type="ECO:0000313" key="1">
    <source>
        <dbReference type="EMBL" id="NGX96094.1"/>
    </source>
</evidence>
<accession>A0A7C9VMW1</accession>
<comment type="caution">
    <text evidence="1">The sequence shown here is derived from an EMBL/GenBank/DDBJ whole genome shotgun (WGS) entry which is preliminary data.</text>
</comment>
<dbReference type="EMBL" id="JAAMRR010000680">
    <property type="protein sequence ID" value="NGX96094.1"/>
    <property type="molecule type" value="Genomic_DNA"/>
</dbReference>
<name>A0A7C9VMW1_9BRAD</name>
<sequence>LTPKKLGKNGDQIQRLFNSPADVFFVQYHDQIDESVVEQMKRFAIANSVTENKLVMFGVIDGDDSNRLIAAYPKQFEIKD</sequence>
<proteinExistence type="predicted"/>
<keyword evidence="2" id="KW-1185">Reference proteome</keyword>
<gene>
    <name evidence="1" type="ORF">G4V63_12980</name>
</gene>
<evidence type="ECO:0000313" key="2">
    <source>
        <dbReference type="Proteomes" id="UP000480266"/>
    </source>
</evidence>
<reference evidence="1" key="1">
    <citation type="submission" date="2020-02" db="EMBL/GenBank/DDBJ databases">
        <title>Draft genome sequence of Candidatus Afipia apatlaquensis IBT-C3, a potential strain for decolorization of textile dyes.</title>
        <authorList>
            <person name="Sanchez-Reyes A."/>
            <person name="Breton-Deval L."/>
            <person name="Mangelson H."/>
            <person name="Sanchez-Flores A."/>
        </authorList>
    </citation>
    <scope>NUCLEOTIDE SEQUENCE [LARGE SCALE GENOMIC DNA]</scope>
    <source>
        <strain evidence="1">IBT-C3</strain>
    </source>
</reference>
<dbReference type="Proteomes" id="UP000480266">
    <property type="component" value="Unassembled WGS sequence"/>
</dbReference>
<dbReference type="AlphaFoldDB" id="A0A7C9VMW1"/>
<protein>
    <submittedName>
        <fullName evidence="1">Uncharacterized protein</fullName>
    </submittedName>
</protein>